<comment type="caution">
    <text evidence="1">The sequence shown here is derived from an EMBL/GenBank/DDBJ whole genome shotgun (WGS) entry which is preliminary data.</text>
</comment>
<name>A0ABW5NAU1_9FLAO</name>
<keyword evidence="2" id="KW-1185">Reference proteome</keyword>
<evidence type="ECO:0000313" key="1">
    <source>
        <dbReference type="EMBL" id="MFD2592206.1"/>
    </source>
</evidence>
<accession>A0ABW5NAU1</accession>
<gene>
    <name evidence="1" type="ORF">ACFSTE_15315</name>
</gene>
<proteinExistence type="predicted"/>
<protein>
    <submittedName>
        <fullName evidence="1">T9SS type A sorting domain-containing protein</fullName>
    </submittedName>
</protein>
<sequence>MEKKLLLLLIVCIGIRSIAQEAKRYTVSANGGAFPITIANKKYILHQSIGQSGNLGTASSADLIFRQGYIQPENMYMNLVSFPDPKFPKANVYPNTFDNKLFIDIKDKERIPVLIIISEISGKRVYKKQKTSGGIITLDTSFLSGGNYVLQLFYKNVASSHIVIKKK</sequence>
<dbReference type="RefSeq" id="WP_176026975.1">
    <property type="nucleotide sequence ID" value="NZ_JBHSJV010000001.1"/>
</dbReference>
<organism evidence="1 2">
    <name type="scientific">Aquimarina hainanensis</name>
    <dbReference type="NCBI Taxonomy" id="1578017"/>
    <lineage>
        <taxon>Bacteria</taxon>
        <taxon>Pseudomonadati</taxon>
        <taxon>Bacteroidota</taxon>
        <taxon>Flavobacteriia</taxon>
        <taxon>Flavobacteriales</taxon>
        <taxon>Flavobacteriaceae</taxon>
        <taxon>Aquimarina</taxon>
    </lineage>
</organism>
<dbReference type="Proteomes" id="UP001597459">
    <property type="component" value="Unassembled WGS sequence"/>
</dbReference>
<reference evidence="2" key="1">
    <citation type="journal article" date="2019" name="Int. J. Syst. Evol. Microbiol.">
        <title>The Global Catalogue of Microorganisms (GCM) 10K type strain sequencing project: providing services to taxonomists for standard genome sequencing and annotation.</title>
        <authorList>
            <consortium name="The Broad Institute Genomics Platform"/>
            <consortium name="The Broad Institute Genome Sequencing Center for Infectious Disease"/>
            <person name="Wu L."/>
            <person name="Ma J."/>
        </authorList>
    </citation>
    <scope>NUCLEOTIDE SEQUENCE [LARGE SCALE GENOMIC DNA]</scope>
    <source>
        <strain evidence="2">KCTC 42423</strain>
    </source>
</reference>
<evidence type="ECO:0000313" key="2">
    <source>
        <dbReference type="Proteomes" id="UP001597459"/>
    </source>
</evidence>
<dbReference type="EMBL" id="JBHULX010000030">
    <property type="protein sequence ID" value="MFD2592206.1"/>
    <property type="molecule type" value="Genomic_DNA"/>
</dbReference>